<proteinExistence type="predicted"/>
<dbReference type="RefSeq" id="WP_136336756.1">
    <property type="nucleotide sequence ID" value="NZ_QXMP01000003.1"/>
</dbReference>
<dbReference type="AlphaFoldDB" id="A0A4S3LZ23"/>
<gene>
    <name evidence="5" type="ORF">E7Z59_12945</name>
</gene>
<evidence type="ECO:0000256" key="2">
    <source>
        <dbReference type="ARBA" id="ARBA00022679"/>
    </source>
</evidence>
<dbReference type="PANTHER" id="PTHR10434">
    <property type="entry name" value="1-ACYL-SN-GLYCEROL-3-PHOSPHATE ACYLTRANSFERASE"/>
    <property type="match status" value="1"/>
</dbReference>
<sequence length="181" mass="20738">MKGLSRFIYHKLLGWKLIGKFPDLKKYVIIVIPHTSWHDFYIGLLVRGMTGEQINYVGKKELFDSPLGWYFRWTGGAPIDRGKRSNTVDAIVDLFESRDEFRLTIAPEGTRKSVSTLKTGFYYVAKGAGVPIVMVAFDFENKEVRIAEPFYPGDDMDTDMEKIYTYFKGVKGKKPEGSFEP</sequence>
<evidence type="ECO:0000259" key="4">
    <source>
        <dbReference type="SMART" id="SM00563"/>
    </source>
</evidence>
<evidence type="ECO:0000256" key="3">
    <source>
        <dbReference type="ARBA" id="ARBA00023315"/>
    </source>
</evidence>
<comment type="caution">
    <text evidence="5">The sequence shown here is derived from an EMBL/GenBank/DDBJ whole genome shotgun (WGS) entry which is preliminary data.</text>
</comment>
<evidence type="ECO:0000313" key="5">
    <source>
        <dbReference type="EMBL" id="THD66686.1"/>
    </source>
</evidence>
<keyword evidence="3 5" id="KW-0012">Acyltransferase</keyword>
<dbReference type="SMART" id="SM00563">
    <property type="entry name" value="PlsC"/>
    <property type="match status" value="1"/>
</dbReference>
<accession>A0A4S3LZ23</accession>
<keyword evidence="6" id="KW-1185">Reference proteome</keyword>
<dbReference type="InterPro" id="IPR002123">
    <property type="entry name" value="Plipid/glycerol_acylTrfase"/>
</dbReference>
<organism evidence="5 6">
    <name type="scientific">Robertkochia marina</name>
    <dbReference type="NCBI Taxonomy" id="1227945"/>
    <lineage>
        <taxon>Bacteria</taxon>
        <taxon>Pseudomonadati</taxon>
        <taxon>Bacteroidota</taxon>
        <taxon>Flavobacteriia</taxon>
        <taxon>Flavobacteriales</taxon>
        <taxon>Flavobacteriaceae</taxon>
        <taxon>Robertkochia</taxon>
    </lineage>
</organism>
<reference evidence="5 6" key="1">
    <citation type="submission" date="2019-04" db="EMBL/GenBank/DDBJ databases">
        <title>Draft genome sequence of Robertkochia marina CC-AMO-30D.</title>
        <authorList>
            <person name="Hameed A."/>
            <person name="Lin S.-Y."/>
            <person name="Shahina M."/>
            <person name="Lai W.-A."/>
            <person name="Young C.-C."/>
        </authorList>
    </citation>
    <scope>NUCLEOTIDE SEQUENCE [LARGE SCALE GENOMIC DNA]</scope>
    <source>
        <strain evidence="5 6">CC-AMO-30D</strain>
    </source>
</reference>
<keyword evidence="2 5" id="KW-0808">Transferase</keyword>
<evidence type="ECO:0000256" key="1">
    <source>
        <dbReference type="ARBA" id="ARBA00005189"/>
    </source>
</evidence>
<name>A0A4S3LZ23_9FLAO</name>
<dbReference type="OrthoDB" id="9796839at2"/>
<dbReference type="GO" id="GO:0003841">
    <property type="term" value="F:1-acylglycerol-3-phosphate O-acyltransferase activity"/>
    <property type="evidence" value="ECO:0007669"/>
    <property type="project" value="TreeGrafter"/>
</dbReference>
<feature type="domain" description="Phospholipid/glycerol acyltransferase" evidence="4">
    <location>
        <begin position="28"/>
        <end position="140"/>
    </location>
</feature>
<dbReference type="GO" id="GO:0006654">
    <property type="term" value="P:phosphatidic acid biosynthetic process"/>
    <property type="evidence" value="ECO:0007669"/>
    <property type="project" value="TreeGrafter"/>
</dbReference>
<comment type="pathway">
    <text evidence="1">Lipid metabolism.</text>
</comment>
<dbReference type="Proteomes" id="UP000305939">
    <property type="component" value="Unassembled WGS sequence"/>
</dbReference>
<dbReference type="EMBL" id="SSMC01000003">
    <property type="protein sequence ID" value="THD66686.1"/>
    <property type="molecule type" value="Genomic_DNA"/>
</dbReference>
<dbReference type="SUPFAM" id="SSF69593">
    <property type="entry name" value="Glycerol-3-phosphate (1)-acyltransferase"/>
    <property type="match status" value="1"/>
</dbReference>
<protein>
    <submittedName>
        <fullName evidence="5">Acyltransferase</fullName>
    </submittedName>
</protein>
<evidence type="ECO:0000313" key="6">
    <source>
        <dbReference type="Proteomes" id="UP000305939"/>
    </source>
</evidence>
<dbReference type="Pfam" id="PF01553">
    <property type="entry name" value="Acyltransferase"/>
    <property type="match status" value="1"/>
</dbReference>
<dbReference type="PANTHER" id="PTHR10434:SF9">
    <property type="entry name" value="PHOSPHOLIPID_GLYCEROL ACYLTRANSFERASE DOMAIN-CONTAINING PROTEIN"/>
    <property type="match status" value="1"/>
</dbReference>